<evidence type="ECO:0000259" key="2">
    <source>
        <dbReference type="Pfam" id="PF13026"/>
    </source>
</evidence>
<dbReference type="EMBL" id="CP096658">
    <property type="protein sequence ID" value="UPW00296.1"/>
    <property type="molecule type" value="Genomic_DNA"/>
</dbReference>
<dbReference type="SUPFAM" id="SSF53474">
    <property type="entry name" value="alpha/beta-Hydrolases"/>
    <property type="match status" value="1"/>
</dbReference>
<dbReference type="GO" id="GO:0052689">
    <property type="term" value="F:carboxylic ester hydrolase activity"/>
    <property type="evidence" value="ECO:0007669"/>
    <property type="project" value="TreeGrafter"/>
</dbReference>
<dbReference type="PANTHER" id="PTHR43265">
    <property type="entry name" value="ESTERASE ESTD"/>
    <property type="match status" value="1"/>
</dbReference>
<dbReference type="Pfam" id="PF13026">
    <property type="entry name" value="DUF3887"/>
    <property type="match status" value="1"/>
</dbReference>
<dbReference type="Gene3D" id="3.10.450.590">
    <property type="match status" value="1"/>
</dbReference>
<dbReference type="Proteomes" id="UP000830434">
    <property type="component" value="Chromosome"/>
</dbReference>
<dbReference type="KEGG" id="haxz:M0R88_17530"/>
<dbReference type="RefSeq" id="WP_248654707.1">
    <property type="nucleotide sequence ID" value="NZ_CP096658.1"/>
</dbReference>
<sequence length="492" mass="52936">MTRFDRRDVLTAVGSGLTALLAGCQGAGDATNTTVSTATSTTLATTAPSETETESDAETTSGTPTPEELKRRARAFVGLLADGSFEEAHGRFDSTAAEQISTQRLEQVWTGLEGQIGAFRTFTALEVSEQNRYRVVTGVAEFERGRREVVLYFGSEAIGGFQIRRVAEEWSSPAYADQSAFTERTVSLRATDACTLEGTLTLPMGVERVPGVVLVHGSGPVDRDGTSGPNKVYKDLAWGLASRGVAVLRYQKRTVACDVNLAEITIDEVVTNDALAAVAALRGTDLVADGDAVVTGHSLGGTLTPRIAARDGNLAGVAMLAPLARSASDAILDQNRHLVELDGTVTDAEREQLNNARHIAEQIRGLDFPDDEVVHLGGDEYWRTLAEYDHLKTARNLELPRLLLFGERDYQVTVEDDLPLWKDALGGESNVTFRRYDRLNHLFMPGSGKPNTEEYFERNHVAERVVADLAEFAADATGVAIGGSGGTATTTE</sequence>
<dbReference type="AlphaFoldDB" id="A0A8U0IHX8"/>
<feature type="compositionally biased region" description="Low complexity" evidence="1">
    <location>
        <begin position="30"/>
        <end position="50"/>
    </location>
</feature>
<keyword evidence="4" id="KW-1185">Reference proteome</keyword>
<dbReference type="Gene3D" id="3.40.50.1820">
    <property type="entry name" value="alpha/beta hydrolase"/>
    <property type="match status" value="1"/>
</dbReference>
<feature type="domain" description="DUF3887" evidence="2">
    <location>
        <begin position="73"/>
        <end position="153"/>
    </location>
</feature>
<evidence type="ECO:0000256" key="1">
    <source>
        <dbReference type="SAM" id="MobiDB-lite"/>
    </source>
</evidence>
<reference evidence="3" key="1">
    <citation type="submission" date="2022-04" db="EMBL/GenBank/DDBJ databases">
        <title>Diverse halophilic archaea isolated from saline environments.</title>
        <authorList>
            <person name="Cui H.-L."/>
        </authorList>
    </citation>
    <scope>NUCLEOTIDE SEQUENCE</scope>
    <source>
        <strain evidence="3">XZYJT40</strain>
    </source>
</reference>
<organism evidence="3 4">
    <name type="scientific">Halorussus gelatinilyticus</name>
    <dbReference type="NCBI Taxonomy" id="2937524"/>
    <lineage>
        <taxon>Archaea</taxon>
        <taxon>Methanobacteriati</taxon>
        <taxon>Methanobacteriota</taxon>
        <taxon>Stenosarchaea group</taxon>
        <taxon>Halobacteria</taxon>
        <taxon>Halobacteriales</taxon>
        <taxon>Haladaptataceae</taxon>
        <taxon>Halorussus</taxon>
    </lineage>
</organism>
<dbReference type="InterPro" id="IPR029058">
    <property type="entry name" value="AB_hydrolase_fold"/>
</dbReference>
<dbReference type="GeneID" id="72191695"/>
<evidence type="ECO:0000313" key="3">
    <source>
        <dbReference type="EMBL" id="UPW00296.1"/>
    </source>
</evidence>
<proteinExistence type="predicted"/>
<dbReference type="PROSITE" id="PS51257">
    <property type="entry name" value="PROKAR_LIPOPROTEIN"/>
    <property type="match status" value="1"/>
</dbReference>
<dbReference type="PANTHER" id="PTHR43265:SF1">
    <property type="entry name" value="ESTERASE ESTD"/>
    <property type="match status" value="1"/>
</dbReference>
<evidence type="ECO:0000313" key="4">
    <source>
        <dbReference type="Proteomes" id="UP000830434"/>
    </source>
</evidence>
<protein>
    <submittedName>
        <fullName evidence="3">DUF3887 domain-containing protein</fullName>
    </submittedName>
</protein>
<dbReference type="InterPro" id="IPR024981">
    <property type="entry name" value="DUF3887"/>
</dbReference>
<gene>
    <name evidence="3" type="ORF">M0R88_17530</name>
</gene>
<dbReference type="InterPro" id="IPR053145">
    <property type="entry name" value="AB_hydrolase_Est10"/>
</dbReference>
<name>A0A8U0IHX8_9EURY</name>
<accession>A0A8U0IHX8</accession>
<feature type="region of interest" description="Disordered" evidence="1">
    <location>
        <begin position="30"/>
        <end position="68"/>
    </location>
</feature>